<dbReference type="EMBL" id="HG316456">
    <property type="protein sequence ID" value="CDF88725.1"/>
    <property type="molecule type" value="Genomic_DNA"/>
</dbReference>
<accession>A0A8J2T615</accession>
<keyword evidence="4" id="KW-0597">Phosphoprotein</keyword>
<dbReference type="SMART" id="SM00386">
    <property type="entry name" value="HAT"/>
    <property type="match status" value="6"/>
</dbReference>
<organism evidence="12 13">
    <name type="scientific">Zygosaccharomyces bailii (strain CLIB 213 / ATCC 58445 / CBS 680 / BCRC 21525 / NBRC 1098 / NCYC 1416 / NRRL Y-2227)</name>
    <dbReference type="NCBI Taxonomy" id="1333698"/>
    <lineage>
        <taxon>Eukaryota</taxon>
        <taxon>Fungi</taxon>
        <taxon>Dikarya</taxon>
        <taxon>Ascomycota</taxon>
        <taxon>Saccharomycotina</taxon>
        <taxon>Saccharomycetes</taxon>
        <taxon>Saccharomycetales</taxon>
        <taxon>Saccharomycetaceae</taxon>
        <taxon>Zygosaccharomyces</taxon>
    </lineage>
</organism>
<proteinExistence type="predicted"/>
<evidence type="ECO:0000256" key="1">
    <source>
        <dbReference type="ARBA" id="ARBA00004604"/>
    </source>
</evidence>
<feature type="compositionally biased region" description="Acidic residues" evidence="10">
    <location>
        <begin position="1358"/>
        <end position="1368"/>
    </location>
</feature>
<feature type="domain" description="S1 motif" evidence="11">
    <location>
        <begin position="879"/>
        <end position="955"/>
    </location>
</feature>
<dbReference type="CDD" id="cd05693">
    <property type="entry name" value="S1_Rrp5_repeat_hs1_sc1"/>
    <property type="match status" value="1"/>
</dbReference>
<feature type="compositionally biased region" description="Acidic residues" evidence="10">
    <location>
        <begin position="1341"/>
        <end position="1350"/>
    </location>
</feature>
<dbReference type="InterPro" id="IPR012340">
    <property type="entry name" value="NA-bd_OB-fold"/>
</dbReference>
<dbReference type="InterPro" id="IPR055430">
    <property type="entry name" value="HAT_Syf1_CNRKL1_C"/>
</dbReference>
<dbReference type="Pfam" id="PF23231">
    <property type="entry name" value="HAT_Syf1_CNRKL1_C"/>
    <property type="match status" value="1"/>
</dbReference>
<feature type="domain" description="S1 motif" evidence="11">
    <location>
        <begin position="1161"/>
        <end position="1229"/>
    </location>
</feature>
<dbReference type="GO" id="GO:0006364">
    <property type="term" value="P:rRNA processing"/>
    <property type="evidence" value="ECO:0007669"/>
    <property type="project" value="UniProtKB-KW"/>
</dbReference>
<keyword evidence="5" id="KW-0677">Repeat</keyword>
<feature type="domain" description="S1 motif" evidence="11">
    <location>
        <begin position="591"/>
        <end position="660"/>
    </location>
</feature>
<dbReference type="PROSITE" id="PS50126">
    <property type="entry name" value="S1"/>
    <property type="match status" value="10"/>
</dbReference>
<dbReference type="InterPro" id="IPR045209">
    <property type="entry name" value="Rrp5"/>
</dbReference>
<dbReference type="PANTHER" id="PTHR23270">
    <property type="entry name" value="PROGRAMMED CELL DEATH PROTEIN 11 PRE-RRNA PROCESSING PROTEIN RRP5"/>
    <property type="match status" value="1"/>
</dbReference>
<feature type="domain" description="S1 motif" evidence="11">
    <location>
        <begin position="987"/>
        <end position="1059"/>
    </location>
</feature>
<dbReference type="SMART" id="SM00316">
    <property type="entry name" value="S1"/>
    <property type="match status" value="13"/>
</dbReference>
<reference evidence="13" key="1">
    <citation type="journal article" date="2013" name="Genome Announc.">
        <title>Genome sequence of the food spoilage yeast Zygosaccharomyces bailii CLIB 213(T).</title>
        <authorList>
            <person name="Galeote V."/>
            <person name="Bigey F."/>
            <person name="Devillers H."/>
            <person name="Neuveglise C."/>
            <person name="Dequin S."/>
        </authorList>
    </citation>
    <scope>NUCLEOTIDE SEQUENCE [LARGE SCALE GENOMIC DNA]</scope>
    <source>
        <strain evidence="13">CLIB 213 / ATCC 58445 / CBS 680 / CCRC 21525 / NBRC 1098 / NCYC 1416 / NRRL Y-2227</strain>
    </source>
</reference>
<dbReference type="GO" id="GO:0032040">
    <property type="term" value="C:small-subunit processome"/>
    <property type="evidence" value="ECO:0007669"/>
    <property type="project" value="TreeGrafter"/>
</dbReference>
<feature type="compositionally biased region" description="Basic and acidic residues" evidence="10">
    <location>
        <begin position="1328"/>
        <end position="1340"/>
    </location>
</feature>
<feature type="region of interest" description="Disordered" evidence="10">
    <location>
        <begin position="62"/>
        <end position="88"/>
    </location>
</feature>
<evidence type="ECO:0000256" key="9">
    <source>
        <dbReference type="ARBA" id="ARBA00076674"/>
    </source>
</evidence>
<dbReference type="FunFam" id="2.40.50.140:FF:000155">
    <property type="entry name" value="rRNA biogenesis protein RRP5"/>
    <property type="match status" value="1"/>
</dbReference>
<evidence type="ECO:0000256" key="3">
    <source>
        <dbReference type="ARBA" id="ARBA00022552"/>
    </source>
</evidence>
<keyword evidence="13" id="KW-1185">Reference proteome</keyword>
<feature type="compositionally biased region" description="Acidic residues" evidence="10">
    <location>
        <begin position="163"/>
        <end position="177"/>
    </location>
</feature>
<feature type="domain" description="S1 motif" evidence="11">
    <location>
        <begin position="1060"/>
        <end position="1143"/>
    </location>
</feature>
<dbReference type="CDD" id="cd05702">
    <property type="entry name" value="S1_Rrp5_repeat_hs11_sc8"/>
    <property type="match status" value="1"/>
</dbReference>
<feature type="region of interest" description="Disordered" evidence="10">
    <location>
        <begin position="1328"/>
        <end position="1373"/>
    </location>
</feature>
<feature type="compositionally biased region" description="Polar residues" evidence="10">
    <location>
        <begin position="19"/>
        <end position="31"/>
    </location>
</feature>
<evidence type="ECO:0000256" key="5">
    <source>
        <dbReference type="ARBA" id="ARBA00022737"/>
    </source>
</evidence>
<dbReference type="FunFam" id="2.40.50.140:FF:000196">
    <property type="entry name" value="rRNA biogenesis protein RRP5"/>
    <property type="match status" value="1"/>
</dbReference>
<keyword evidence="6" id="KW-0539">Nucleus</keyword>
<evidence type="ECO:0000256" key="6">
    <source>
        <dbReference type="ARBA" id="ARBA00023242"/>
    </source>
</evidence>
<comment type="subcellular location">
    <subcellularLocation>
        <location evidence="1">Nucleus</location>
        <location evidence="1">Nucleolus</location>
    </subcellularLocation>
</comment>
<sequence>MPDKRRRDESPLVREDSTKQPASSLLKNTEVSFPRGGSSALTPLELKQVANEAANEVLFGGNGETTEIRKPAKKKKKTSRKRSGSIDIGTVGEGDNKIDFLEHINFKTLKPNSFLLGQVSAINKHDITVSFTDGISGYVTMTHISDQFTAHLEELDDKMDGSNDNDNESEDYSENEEEASKTKELPQLKHYFTLGQWLKCRITSNSALDAQKKKKQKKRIELSIEPHEVNDFTEEDLNKHSTVQCSVKSVEDHGLLLDLGIEGLTGFLLKKDIPQDWQCLPGSVFLASVMKKSGRTINVNFDFASKANKITHISSVDAVMPGQVIDFLCQKISPHGIVGKAFGMVVGFIGISQLRTFDQDQLTHQYAIGSNIKCRIIGSLLTKSGERALLLSTLPNIMCLDSRLLKDEALNAFPVGYVCEECKVLGRDRDYIYVALDEERLGHVHISRLGDVDVTKKVNARILGYNCVDRLYQLCTDPVMLSLKYLRSEDIPAGELVTGCEVLSVSTEGVNLKIFGGQFKAFVPPQHISDVRLVYPERKFKIGSKIKSRIQNVDSRGRIFATLKKSLVSLDEEKAKLITSFESAFDIKEANGLAVATVQRFHPKGCIISFFGGVRGFLPNAEISEVFVRRAQDHLRLGQTVIVKLSEADEKRKRIIATCKISNDQVAQQKEFIDGMVPGRTMVDVVVAEKTKDSLVVELKDLALRGVIYVGHLSDSRIEQNRALLKRIKIGSEMKGLVIDKDVRTHVFNLSLKESMINDAKENYLPLSYDDVKARDEKTPMHGYIKSISDKGLFVAFNGKFVGLVLPSYAVESRDVDISKTFYVNQSVTVFLLRTDDTHQRFLLTLKSPKNTPEKENTVTNAINPVDESMKELKDYTLGTIVKGKIKAVKRNQLNVVLADNLFGRVDVAEVFDTLQEIKDPMQPLANFKKGDILDVRIIGNHDIKSHKFLPVTHQVAKGTVLELSIKPSKLRGENYRAINLVDVTEGDELLGFINNYSGSVLWLTVSPCLKAKISALDLGDNCADLSESIETRFPLGTALKVRVTSIDKEHAYITVTGRSHLIKGIKDAKPEMQVPARVVKVTEKYVLLDLGNGVKGISFATDALNDFSIPLLEAYKGMQNQVLSATILSVEEDTSKIKLSLRSEDAITPTINSHEDLKQGEVVRALVKGVTDKGLFVYLSSKIEAFVPVSKLSDSFIKDWKKFYKPMQSVVGKIVKSDDNSRILLTLRESEVNGELNILKNYGDIKVGDVLNGHIKNVTDFGVFVKLDNTTNITGLAHRTEVADNVPQDLGSLFGIGDKVKAYVLKINPEKKQVSLSLKASHFTKNDEQVRKDANGDKITEEDEVMEDVDYNHNESESEPEEIEEEIDVKKPAVSSDGLSLSADFDWTASILDQTQADESSESDDEDFTNAKKSRRQKDKNKLVEDKTIEVNTRAPESVGDFERLIIGNPNSSIIWMNYMAFQLQLSEVEKAREIAERALKTISFREEAEKLNIWVAMLNLENTFGTDESLEEVFKRACQYMDAFTIHNKLLSIYQMSEKYDQASELFKVTAKKFGSEKLNIWVSWGDFLITQKEAQEARAILSKALQVLPKRNHIDVVKKFAQLEFGKGEPERGRSLFEGMIADVPKRIDLWNVYLDQEIKVGEKSKVEDLFERVIGRKLTRKQAKFFFNKWLQFEEAQNDDNAEEYVKAKATEYAEKHPKPTDSNQ</sequence>
<dbReference type="Pfam" id="PF00575">
    <property type="entry name" value="S1"/>
    <property type="match status" value="3"/>
</dbReference>
<evidence type="ECO:0000256" key="8">
    <source>
        <dbReference type="ARBA" id="ARBA00073619"/>
    </source>
</evidence>
<dbReference type="Gene3D" id="2.40.50.140">
    <property type="entry name" value="Nucleic acid-binding proteins"/>
    <property type="match status" value="10"/>
</dbReference>
<dbReference type="InterPro" id="IPR003107">
    <property type="entry name" value="HAT"/>
</dbReference>
<dbReference type="InterPro" id="IPR003029">
    <property type="entry name" value="S1_domain"/>
</dbReference>
<dbReference type="InterPro" id="IPR048059">
    <property type="entry name" value="Rrp5_S1_rpt_hs1_sc1"/>
</dbReference>
<feature type="compositionally biased region" description="Basic residues" evidence="10">
    <location>
        <begin position="71"/>
        <end position="83"/>
    </location>
</feature>
<dbReference type="Proteomes" id="UP000019375">
    <property type="component" value="Unassembled WGS sequence"/>
</dbReference>
<evidence type="ECO:0000256" key="2">
    <source>
        <dbReference type="ARBA" id="ARBA00022517"/>
    </source>
</evidence>
<dbReference type="SUPFAM" id="SSF48452">
    <property type="entry name" value="TPR-like"/>
    <property type="match status" value="1"/>
</dbReference>
<feature type="region of interest" description="Disordered" evidence="10">
    <location>
        <begin position="1396"/>
        <end position="1423"/>
    </location>
</feature>
<dbReference type="GO" id="GO:0003723">
    <property type="term" value="F:RNA binding"/>
    <property type="evidence" value="ECO:0007669"/>
    <property type="project" value="TreeGrafter"/>
</dbReference>
<feature type="domain" description="S1 motif" evidence="11">
    <location>
        <begin position="494"/>
        <end position="564"/>
    </location>
</feature>
<evidence type="ECO:0000313" key="12">
    <source>
        <dbReference type="EMBL" id="CDF88725.1"/>
    </source>
</evidence>
<evidence type="ECO:0000313" key="13">
    <source>
        <dbReference type="Proteomes" id="UP000019375"/>
    </source>
</evidence>
<name>A0A8J2T615_ZYGB2</name>
<dbReference type="FunFam" id="2.40.50.140:FF:000159">
    <property type="entry name" value="rRNA biogenesis protein rrp5"/>
    <property type="match status" value="1"/>
</dbReference>
<dbReference type="OrthoDB" id="412781at2759"/>
<keyword evidence="2" id="KW-0690">Ribosome biogenesis</keyword>
<feature type="region of interest" description="Disordered" evidence="10">
    <location>
        <begin position="157"/>
        <end position="182"/>
    </location>
</feature>
<feature type="domain" description="S1 motif" evidence="11">
    <location>
        <begin position="778"/>
        <end position="847"/>
    </location>
</feature>
<dbReference type="FunFam" id="1.25.40.10:FF:000671">
    <property type="entry name" value="rRNA biogenesis protein RRP5"/>
    <property type="match status" value="1"/>
</dbReference>
<gene>
    <name evidence="12" type="ORF">BN860_00496g</name>
</gene>
<feature type="domain" description="S1 motif" evidence="11">
    <location>
        <begin position="679"/>
        <end position="753"/>
    </location>
</feature>
<evidence type="ECO:0000256" key="10">
    <source>
        <dbReference type="SAM" id="MobiDB-lite"/>
    </source>
</evidence>
<dbReference type="InterPro" id="IPR011990">
    <property type="entry name" value="TPR-like_helical_dom_sf"/>
</dbReference>
<feature type="region of interest" description="Disordered" evidence="10">
    <location>
        <begin position="1"/>
        <end position="38"/>
    </location>
</feature>
<evidence type="ECO:0000256" key="4">
    <source>
        <dbReference type="ARBA" id="ARBA00022553"/>
    </source>
</evidence>
<dbReference type="PANTHER" id="PTHR23270:SF10">
    <property type="entry name" value="PROTEIN RRP5 HOMOLOG"/>
    <property type="match status" value="1"/>
</dbReference>
<dbReference type="InterPro" id="IPR048058">
    <property type="entry name" value="Rrp5_S1_rpt_hs11_sc8"/>
</dbReference>
<dbReference type="FunFam" id="2.40.50.140:FF:000423">
    <property type="entry name" value="rRNA biogenesis protein RRP5"/>
    <property type="match status" value="1"/>
</dbReference>
<feature type="compositionally biased region" description="Basic and acidic residues" evidence="10">
    <location>
        <begin position="1"/>
        <end position="18"/>
    </location>
</feature>
<protein>
    <recommendedName>
        <fullName evidence="8">rRNA biogenesis protein RRP5</fullName>
    </recommendedName>
    <alternativeName>
        <fullName evidence="9">Ribosomal RNA-processing protein 5</fullName>
    </alternativeName>
</protein>
<comment type="function">
    <text evidence="7">Involved in the biogenesis of rRNA. Required for the formation of 18S and 5.8S rRNA.</text>
</comment>
<keyword evidence="3" id="KW-0698">rRNA processing</keyword>
<dbReference type="SUPFAM" id="SSF50249">
    <property type="entry name" value="Nucleic acid-binding proteins"/>
    <property type="match status" value="10"/>
</dbReference>
<feature type="compositionally biased region" description="Acidic residues" evidence="10">
    <location>
        <begin position="1400"/>
        <end position="1409"/>
    </location>
</feature>
<feature type="domain" description="S1 motif" evidence="11">
    <location>
        <begin position="112"/>
        <end position="225"/>
    </location>
</feature>
<evidence type="ECO:0000259" key="11">
    <source>
        <dbReference type="PROSITE" id="PS50126"/>
    </source>
</evidence>
<dbReference type="FunFam" id="2.40.50.140:FF:000394">
    <property type="entry name" value="rRNA biogenesis protein RRP5"/>
    <property type="match status" value="1"/>
</dbReference>
<feature type="domain" description="S1 motif" evidence="11">
    <location>
        <begin position="1249"/>
        <end position="1320"/>
    </location>
</feature>
<dbReference type="Gene3D" id="1.25.40.10">
    <property type="entry name" value="Tetratricopeptide repeat domain"/>
    <property type="match status" value="1"/>
</dbReference>
<evidence type="ECO:0000256" key="7">
    <source>
        <dbReference type="ARBA" id="ARBA00055575"/>
    </source>
</evidence>